<comment type="similarity">
    <text evidence="1">Belongs to the LysR transcriptional regulatory family.</text>
</comment>
<dbReference type="InterPro" id="IPR005119">
    <property type="entry name" value="LysR_subst-bd"/>
</dbReference>
<accession>A0ABM7V9Q3</accession>
<evidence type="ECO:0000313" key="3">
    <source>
        <dbReference type="EMBL" id="BDB96197.1"/>
    </source>
</evidence>
<dbReference type="EMBL" id="AP025225">
    <property type="protein sequence ID" value="BDB96197.1"/>
    <property type="molecule type" value="Genomic_DNA"/>
</dbReference>
<dbReference type="Pfam" id="PF03466">
    <property type="entry name" value="LysR_substrate"/>
    <property type="match status" value="1"/>
</dbReference>
<dbReference type="Gene3D" id="1.10.10.10">
    <property type="entry name" value="Winged helix-like DNA-binding domain superfamily/Winged helix DNA-binding domain"/>
    <property type="match status" value="1"/>
</dbReference>
<evidence type="ECO:0000256" key="1">
    <source>
        <dbReference type="ARBA" id="ARBA00009437"/>
    </source>
</evidence>
<dbReference type="InterPro" id="IPR058163">
    <property type="entry name" value="LysR-type_TF_proteobact-type"/>
</dbReference>
<dbReference type="InterPro" id="IPR036388">
    <property type="entry name" value="WH-like_DNA-bd_sf"/>
</dbReference>
<dbReference type="SUPFAM" id="SSF53850">
    <property type="entry name" value="Periplasmic binding protein-like II"/>
    <property type="match status" value="1"/>
</dbReference>
<evidence type="ECO:0000259" key="2">
    <source>
        <dbReference type="Pfam" id="PF03466"/>
    </source>
</evidence>
<keyword evidence="4" id="KW-1185">Reference proteome</keyword>
<dbReference type="RefSeq" id="WP_236865716.1">
    <property type="nucleotide sequence ID" value="NZ_AP025225.1"/>
</dbReference>
<dbReference type="Gene3D" id="3.40.190.290">
    <property type="match status" value="1"/>
</dbReference>
<organism evidence="3 4">
    <name type="scientific">Candidatus Hydrogenosomobacter endosymbioticus</name>
    <dbReference type="NCBI Taxonomy" id="2558174"/>
    <lineage>
        <taxon>Bacteria</taxon>
        <taxon>Pseudomonadati</taxon>
        <taxon>Pseudomonadota</taxon>
        <taxon>Alphaproteobacteria</taxon>
        <taxon>Holosporales</taxon>
        <taxon>Holosporaceae</taxon>
        <taxon>Candidatus Hydrogenosomobacter</taxon>
    </lineage>
</organism>
<sequence length="318" mass="36021">MNISALKAFVKLAENNCDFGIHKELGIPRSSLWTFIDDLEKQTGLKFVIRRKRHNMFTEEADRFLPFAEQIIGLFEQGIEESLNAGSKELSGEILISTTCAVASTILMPCIRIFRQTHRCVNVKVIASDYVMSSTEWMADILLRPMEPKDYLERRWHFTYDFALFASAEYLEKFGIPETGKDLLNHSIIGYGEHPFSYVSDIDWHLKGRWAGLPKLTPSVTINSTHSTYLAAAEGVGICSATTNANLFYKGKLIRILPHIDGPSVKSHFCIRRKMGAKVRKLVDVFQEFFENYLIGELGVSLDRDDMDKAGEEPKNAA</sequence>
<dbReference type="InterPro" id="IPR036390">
    <property type="entry name" value="WH_DNA-bd_sf"/>
</dbReference>
<proteinExistence type="inferred from homology"/>
<dbReference type="PANTHER" id="PTHR30537">
    <property type="entry name" value="HTH-TYPE TRANSCRIPTIONAL REGULATOR"/>
    <property type="match status" value="1"/>
</dbReference>
<dbReference type="SUPFAM" id="SSF46785">
    <property type="entry name" value="Winged helix' DNA-binding domain"/>
    <property type="match status" value="1"/>
</dbReference>
<gene>
    <name evidence="3" type="ORF">HYD_3300</name>
</gene>
<name>A0ABM7V9Q3_9PROT</name>
<evidence type="ECO:0000313" key="4">
    <source>
        <dbReference type="Proteomes" id="UP001320209"/>
    </source>
</evidence>
<feature type="domain" description="LysR substrate-binding" evidence="2">
    <location>
        <begin position="88"/>
        <end position="289"/>
    </location>
</feature>
<protein>
    <submittedName>
        <fullName evidence="3">LysR family transcriptional regulator</fullName>
    </submittedName>
</protein>
<reference evidence="3" key="1">
    <citation type="submission" date="2021-10" db="EMBL/GenBank/DDBJ databases">
        <title>Genome Sequence of The Candidatus Hydrogeosomobacter endosymbioticus, an Intracellular Bacterial Symbiont of the Anaerobic Ciliate GW7.</title>
        <authorList>
            <person name="Shiohama Y."/>
            <person name="Shinzato N."/>
        </authorList>
    </citation>
    <scope>NUCLEOTIDE SEQUENCE [LARGE SCALE GENOMIC DNA]</scope>
    <source>
        <strain evidence="3">200920</strain>
    </source>
</reference>
<dbReference type="PANTHER" id="PTHR30537:SF3">
    <property type="entry name" value="TRANSCRIPTIONAL REGULATORY PROTEIN"/>
    <property type="match status" value="1"/>
</dbReference>
<dbReference type="Proteomes" id="UP001320209">
    <property type="component" value="Chromosome"/>
</dbReference>